<evidence type="ECO:0000313" key="1">
    <source>
        <dbReference type="EMBL" id="EDY18892.1"/>
    </source>
</evidence>
<dbReference type="Proteomes" id="UP000005824">
    <property type="component" value="Unassembled WGS sequence"/>
</dbReference>
<proteinExistence type="predicted"/>
<reference evidence="1 2" key="1">
    <citation type="journal article" date="2011" name="J. Bacteriol.">
        <title>Genome sequence of Chthoniobacter flavus Ellin428, an aerobic heterotrophic soil bacterium.</title>
        <authorList>
            <person name="Kant R."/>
            <person name="van Passel M.W."/>
            <person name="Palva A."/>
            <person name="Lucas S."/>
            <person name="Lapidus A."/>
            <person name="Glavina Del Rio T."/>
            <person name="Dalin E."/>
            <person name="Tice H."/>
            <person name="Bruce D."/>
            <person name="Goodwin L."/>
            <person name="Pitluck S."/>
            <person name="Larimer F.W."/>
            <person name="Land M.L."/>
            <person name="Hauser L."/>
            <person name="Sangwan P."/>
            <person name="de Vos W.M."/>
            <person name="Janssen P.H."/>
            <person name="Smidt H."/>
        </authorList>
    </citation>
    <scope>NUCLEOTIDE SEQUENCE [LARGE SCALE GENOMIC DNA]</scope>
    <source>
        <strain evidence="1 2">Ellin428</strain>
    </source>
</reference>
<evidence type="ECO:0000313" key="2">
    <source>
        <dbReference type="Proteomes" id="UP000005824"/>
    </source>
</evidence>
<comment type="caution">
    <text evidence="1">The sequence shown here is derived from an EMBL/GenBank/DDBJ whole genome shotgun (WGS) entry which is preliminary data.</text>
</comment>
<dbReference type="AlphaFoldDB" id="B4D3R2"/>
<accession>B4D3R2</accession>
<dbReference type="STRING" id="497964.CfE428DRAFT_3550"/>
<protein>
    <submittedName>
        <fullName evidence="1">Uncharacterized protein</fullName>
    </submittedName>
</protein>
<dbReference type="RefSeq" id="WP_006980875.1">
    <property type="nucleotide sequence ID" value="NZ_ABVL01000010.1"/>
</dbReference>
<name>B4D3R2_9BACT</name>
<dbReference type="InParanoid" id="B4D3R2"/>
<gene>
    <name evidence="1" type="ORF">CfE428DRAFT_3550</name>
</gene>
<sequence>MIGKLGDFLRREVGEGEGRDFAEQLVAQSIQSLEMLEEQDEFLDVREGEPVIGSVKRMRDGVREIFRGEIFLQVENVVPHRLDLAVLRLGDAPHQEMHFATVVRKTGADLFADENARPPGDFEAAFNAVVIGEGDEIHPALAQLLVLPSGLRVAVGKTGAAEEPFRGAVAETGVQVEIGFHGIGKRN</sequence>
<organism evidence="1 2">
    <name type="scientific">Chthoniobacter flavus Ellin428</name>
    <dbReference type="NCBI Taxonomy" id="497964"/>
    <lineage>
        <taxon>Bacteria</taxon>
        <taxon>Pseudomonadati</taxon>
        <taxon>Verrucomicrobiota</taxon>
        <taxon>Spartobacteria</taxon>
        <taxon>Chthoniobacterales</taxon>
        <taxon>Chthoniobacteraceae</taxon>
        <taxon>Chthoniobacter</taxon>
    </lineage>
</organism>
<dbReference type="EMBL" id="ABVL01000010">
    <property type="protein sequence ID" value="EDY18892.1"/>
    <property type="molecule type" value="Genomic_DNA"/>
</dbReference>
<keyword evidence="2" id="KW-1185">Reference proteome</keyword>